<organism evidence="2 3">
    <name type="scientific">Alsobacter ponti</name>
    <dbReference type="NCBI Taxonomy" id="2962936"/>
    <lineage>
        <taxon>Bacteria</taxon>
        <taxon>Pseudomonadati</taxon>
        <taxon>Pseudomonadota</taxon>
        <taxon>Alphaproteobacteria</taxon>
        <taxon>Hyphomicrobiales</taxon>
        <taxon>Alsobacteraceae</taxon>
        <taxon>Alsobacter</taxon>
    </lineage>
</organism>
<dbReference type="RefSeq" id="WP_254744033.1">
    <property type="nucleotide sequence ID" value="NZ_JANCLU010000015.1"/>
</dbReference>
<dbReference type="InterPro" id="IPR045057">
    <property type="entry name" value="Gcn5-rel_NAT"/>
</dbReference>
<dbReference type="PROSITE" id="PS51729">
    <property type="entry name" value="GNAT_YJDJ"/>
    <property type="match status" value="1"/>
</dbReference>
<comment type="caution">
    <text evidence="2">The sequence shown here is derived from an EMBL/GenBank/DDBJ whole genome shotgun (WGS) entry which is preliminary data.</text>
</comment>
<dbReference type="EMBL" id="JANCLU010000015">
    <property type="protein sequence ID" value="MCP8939910.1"/>
    <property type="molecule type" value="Genomic_DNA"/>
</dbReference>
<dbReference type="Pfam" id="PF14542">
    <property type="entry name" value="Acetyltransf_CG"/>
    <property type="match status" value="1"/>
</dbReference>
<dbReference type="PANTHER" id="PTHR31435">
    <property type="entry name" value="PROTEIN NATD1"/>
    <property type="match status" value="1"/>
</dbReference>
<protein>
    <submittedName>
        <fullName evidence="2">N-acetyltransferase</fullName>
    </submittedName>
</protein>
<evidence type="ECO:0000259" key="1">
    <source>
        <dbReference type="PROSITE" id="PS51729"/>
    </source>
</evidence>
<gene>
    <name evidence="2" type="ORF">NK718_15390</name>
</gene>
<evidence type="ECO:0000313" key="2">
    <source>
        <dbReference type="EMBL" id="MCP8939910.1"/>
    </source>
</evidence>
<evidence type="ECO:0000313" key="3">
    <source>
        <dbReference type="Proteomes" id="UP001205890"/>
    </source>
</evidence>
<name>A0ABT1LEI5_9HYPH</name>
<dbReference type="Gene3D" id="3.40.630.30">
    <property type="match status" value="1"/>
</dbReference>
<dbReference type="SUPFAM" id="SSF55729">
    <property type="entry name" value="Acyl-CoA N-acyltransferases (Nat)"/>
    <property type="match status" value="1"/>
</dbReference>
<keyword evidence="3" id="KW-1185">Reference proteome</keyword>
<dbReference type="PANTHER" id="PTHR31435:SF10">
    <property type="entry name" value="BSR4717 PROTEIN"/>
    <property type="match status" value="1"/>
</dbReference>
<proteinExistence type="predicted"/>
<feature type="domain" description="N-acetyltransferase" evidence="1">
    <location>
        <begin position="6"/>
        <end position="92"/>
    </location>
</feature>
<reference evidence="2 3" key="1">
    <citation type="submission" date="2022-07" db="EMBL/GenBank/DDBJ databases">
        <authorList>
            <person name="Li W.-J."/>
            <person name="Deng Q.-Q."/>
        </authorList>
    </citation>
    <scope>NUCLEOTIDE SEQUENCE [LARGE SCALE GENOMIC DNA]</scope>
    <source>
        <strain evidence="2 3">SYSU M60028</strain>
    </source>
</reference>
<dbReference type="Proteomes" id="UP001205890">
    <property type="component" value="Unassembled WGS sequence"/>
</dbReference>
<sequence>MDWTLTHDPDRRRYVLADAAGPVAYAAYVERDGRVVIHHTEVERARRGRGVGAELVRRTLDMLRAQGRVVTPACPFVSDFIDAHPDYADLAR</sequence>
<accession>A0ABT1LEI5</accession>
<dbReference type="CDD" id="cd04301">
    <property type="entry name" value="NAT_SF"/>
    <property type="match status" value="1"/>
</dbReference>
<dbReference type="InterPro" id="IPR016181">
    <property type="entry name" value="Acyl_CoA_acyltransferase"/>
</dbReference>
<dbReference type="InterPro" id="IPR031165">
    <property type="entry name" value="GNAT_YJDJ"/>
</dbReference>